<dbReference type="EMBL" id="JASGBQ010000004">
    <property type="protein sequence ID" value="MDI9241788.1"/>
    <property type="molecule type" value="Genomic_DNA"/>
</dbReference>
<protein>
    <submittedName>
        <fullName evidence="1">Uncharacterized protein</fullName>
    </submittedName>
</protein>
<accession>A0AAP4BBD2</accession>
<sequence length="336" mass="37175">MGQIRIAVYDQDATYTGRFCQYVGEMAGETYVFSPVYERTVLDELIASREVEAVLVSDELKNEYPSFIGDIHVGYLTGEPMEEQGEIFRYQSRRELLGKIDELLKYEDTSVKLYVFAGAGEGCGCSAAAAACAESLVSEERKVLYINMNSLGDPGSIFRGGNPRDLGFLLRELGEGGDMDAAMGAVLNRDTSGIYFFDNASAPLSLMDISEERMEAFLRRLVDSGEFRYIIVDSSFSVNHGLIAACRVADRVVLVSDGTYNANGRLDRIWQLLGTLGEGLCQKTVLLYNKFHKQYGRFYENSGLPVAGCIEVLPPAGPVQMAEQMMGHEALRECLR</sequence>
<dbReference type="InterPro" id="IPR027417">
    <property type="entry name" value="P-loop_NTPase"/>
</dbReference>
<dbReference type="Proteomes" id="UP001300383">
    <property type="component" value="Unassembled WGS sequence"/>
</dbReference>
<comment type="caution">
    <text evidence="1">The sequence shown here is derived from an EMBL/GenBank/DDBJ whole genome shotgun (WGS) entry which is preliminary data.</text>
</comment>
<evidence type="ECO:0000313" key="1">
    <source>
        <dbReference type="EMBL" id="MDI9241788.1"/>
    </source>
</evidence>
<reference evidence="1 2" key="1">
    <citation type="submission" date="2023-05" db="EMBL/GenBank/DDBJ databases">
        <title>[ruminococcus] sp. nov., isolated from a pig farm feces dump.</title>
        <authorList>
            <person name="Chang Y.-H."/>
        </authorList>
    </citation>
    <scope>NUCLEOTIDE SEQUENCE [LARGE SCALE GENOMIC DNA]</scope>
    <source>
        <strain evidence="1 2">YH-rum2234</strain>
    </source>
</reference>
<proteinExistence type="predicted"/>
<name>A0AAP4BBD2_9FIRM</name>
<dbReference type="AlphaFoldDB" id="A0AAP4BBD2"/>
<dbReference type="Gene3D" id="3.40.50.300">
    <property type="entry name" value="P-loop containing nucleotide triphosphate hydrolases"/>
    <property type="match status" value="1"/>
</dbReference>
<keyword evidence="2" id="KW-1185">Reference proteome</keyword>
<gene>
    <name evidence="1" type="ORF">QJ036_04740</name>
</gene>
<organism evidence="1 2">
    <name type="scientific">Fusibacillus kribbianus</name>
    <dbReference type="NCBI Taxonomy" id="3044208"/>
    <lineage>
        <taxon>Bacteria</taxon>
        <taxon>Bacillati</taxon>
        <taxon>Bacillota</taxon>
        <taxon>Clostridia</taxon>
        <taxon>Lachnospirales</taxon>
        <taxon>Lachnospiraceae</taxon>
        <taxon>Fusibacillus</taxon>
    </lineage>
</organism>
<dbReference type="SUPFAM" id="SSF52540">
    <property type="entry name" value="P-loop containing nucleoside triphosphate hydrolases"/>
    <property type="match status" value="1"/>
</dbReference>
<evidence type="ECO:0000313" key="2">
    <source>
        <dbReference type="Proteomes" id="UP001300383"/>
    </source>
</evidence>
<dbReference type="Gene3D" id="3.40.50.10850">
    <property type="entry name" value="Ntrc-like two-domain protein"/>
    <property type="match status" value="1"/>
</dbReference>
<dbReference type="RefSeq" id="WP_283230296.1">
    <property type="nucleotide sequence ID" value="NZ_JASGBQ010000004.1"/>
</dbReference>